<dbReference type="Proteomes" id="UP000023152">
    <property type="component" value="Unassembled WGS sequence"/>
</dbReference>
<proteinExistence type="predicted"/>
<evidence type="ECO:0000256" key="2">
    <source>
        <dbReference type="SAM" id="MobiDB-lite"/>
    </source>
</evidence>
<feature type="region of interest" description="Disordered" evidence="2">
    <location>
        <begin position="169"/>
        <end position="211"/>
    </location>
</feature>
<feature type="region of interest" description="Disordered" evidence="2">
    <location>
        <begin position="25"/>
        <end position="69"/>
    </location>
</feature>
<accession>X6N9F7</accession>
<feature type="coiled-coil region" evidence="1">
    <location>
        <begin position="75"/>
        <end position="105"/>
    </location>
</feature>
<evidence type="ECO:0000313" key="4">
    <source>
        <dbReference type="Proteomes" id="UP000023152"/>
    </source>
</evidence>
<dbReference type="EMBL" id="ASPP01010806">
    <property type="protein sequence ID" value="ETO22364.1"/>
    <property type="molecule type" value="Genomic_DNA"/>
</dbReference>
<feature type="compositionally biased region" description="Basic residues" evidence="2">
    <location>
        <begin position="190"/>
        <end position="203"/>
    </location>
</feature>
<name>X6N9F7_RETFI</name>
<gene>
    <name evidence="3" type="ORF">RFI_14838</name>
</gene>
<evidence type="ECO:0000256" key="1">
    <source>
        <dbReference type="SAM" id="Coils"/>
    </source>
</evidence>
<keyword evidence="4" id="KW-1185">Reference proteome</keyword>
<keyword evidence="1" id="KW-0175">Coiled coil</keyword>
<evidence type="ECO:0000313" key="3">
    <source>
        <dbReference type="EMBL" id="ETO22364.1"/>
    </source>
</evidence>
<organism evidence="3 4">
    <name type="scientific">Reticulomyxa filosa</name>
    <dbReference type="NCBI Taxonomy" id="46433"/>
    <lineage>
        <taxon>Eukaryota</taxon>
        <taxon>Sar</taxon>
        <taxon>Rhizaria</taxon>
        <taxon>Retaria</taxon>
        <taxon>Foraminifera</taxon>
        <taxon>Monothalamids</taxon>
        <taxon>Reticulomyxidae</taxon>
        <taxon>Reticulomyxa</taxon>
    </lineage>
</organism>
<reference evidence="3 4" key="1">
    <citation type="journal article" date="2013" name="Curr. Biol.">
        <title>The Genome of the Foraminiferan Reticulomyxa filosa.</title>
        <authorList>
            <person name="Glockner G."/>
            <person name="Hulsmann N."/>
            <person name="Schleicher M."/>
            <person name="Noegel A.A."/>
            <person name="Eichinger L."/>
            <person name="Gallinger C."/>
            <person name="Pawlowski J."/>
            <person name="Sierra R."/>
            <person name="Euteneuer U."/>
            <person name="Pillet L."/>
            <person name="Moustafa A."/>
            <person name="Platzer M."/>
            <person name="Groth M."/>
            <person name="Szafranski K."/>
            <person name="Schliwa M."/>
        </authorList>
    </citation>
    <scope>NUCLEOTIDE SEQUENCE [LARGE SCALE GENOMIC DNA]</scope>
</reference>
<comment type="caution">
    <text evidence="3">The sequence shown here is derived from an EMBL/GenBank/DDBJ whole genome shotgun (WGS) entry which is preliminary data.</text>
</comment>
<sequence>MEDLEKKEKGILELIASKKTQLKNRFDNASRLKESITNETKTENENDNDSENKKENENANENNKHLKHNEQIEVLDDASFLLGRLENEKKQHEKLKMLHHNLLKDQRNWNKSIEEFKEQLRHGLSVNEQMLNVKLAQLQEEWRDISTHLKTQQKCKASMKDEEIDNASFRLQQGKSKNNYKRDLKQKGISGKKHKKQNKKLNKNPKSSEDK</sequence>
<dbReference type="AlphaFoldDB" id="X6N9F7"/>
<protein>
    <submittedName>
        <fullName evidence="3">Uncharacterized protein</fullName>
    </submittedName>
</protein>